<name>A0ABR5F377_9ACTN</name>
<feature type="region of interest" description="Disordered" evidence="1">
    <location>
        <begin position="142"/>
        <end position="209"/>
    </location>
</feature>
<sequence length="387" mass="38754">MNAETTVRRVLAWATEAAGAAGADRPAGGDAARGPGPPPVGPLRDVGGLGRPGAATVTALRELIRGTAARLGTGSPPFADPVPVGPGALLLAAAVGGRAEPVPARALAEASPAVGLPAGGWADALARHAVVAPALLACRTVPRTPTPERTATSEQAAISEQAATAGRAATPGRTADSGPAAASGPPGPPGPAGVPGPATPATPVGLATPVGPAAERTIDAELADALLRASPLTAVLYRPPLARLARGATATQAAAAVGLLGRPRGRAVLTAALAAWSSDPAVLAWRAELLTRLSNDHPDVVLDVYLLARLRHGADWDGRLGAAARALAGTGPPDDLPVATIRFWAPLAVLDQRDPELIRSRMFLDGHRDALTLVRRYRLAVSVAGAA</sequence>
<dbReference type="Proteomes" id="UP000035425">
    <property type="component" value="Unassembled WGS sequence"/>
</dbReference>
<proteinExistence type="predicted"/>
<feature type="compositionally biased region" description="Low complexity" evidence="1">
    <location>
        <begin position="142"/>
        <end position="152"/>
    </location>
</feature>
<feature type="compositionally biased region" description="Pro residues" evidence="1">
    <location>
        <begin position="185"/>
        <end position="200"/>
    </location>
</feature>
<feature type="region of interest" description="Disordered" evidence="1">
    <location>
        <begin position="18"/>
        <end position="49"/>
    </location>
</feature>
<evidence type="ECO:0000313" key="4">
    <source>
        <dbReference type="Proteomes" id="UP000035425"/>
    </source>
</evidence>
<evidence type="ECO:0000313" key="3">
    <source>
        <dbReference type="EMBL" id="KLL11166.1"/>
    </source>
</evidence>
<feature type="compositionally biased region" description="Low complexity" evidence="1">
    <location>
        <begin position="162"/>
        <end position="184"/>
    </location>
</feature>
<dbReference type="Pfam" id="PF19998">
    <property type="entry name" value="fvmX1"/>
    <property type="match status" value="1"/>
</dbReference>
<evidence type="ECO:0000259" key="2">
    <source>
        <dbReference type="Pfam" id="PF19998"/>
    </source>
</evidence>
<dbReference type="InterPro" id="IPR045480">
    <property type="entry name" value="fvmX1"/>
</dbReference>
<gene>
    <name evidence="3" type="ORF">FrCorBMG51_12990</name>
</gene>
<evidence type="ECO:0000256" key="1">
    <source>
        <dbReference type="SAM" id="MobiDB-lite"/>
    </source>
</evidence>
<keyword evidence="4" id="KW-1185">Reference proteome</keyword>
<reference evidence="3 4" key="1">
    <citation type="submission" date="2014-12" db="EMBL/GenBank/DDBJ databases">
        <title>Frankia sp. BMG5.1 draft genome.</title>
        <authorList>
            <person name="Gtari M."/>
            <person name="Ghodhbane-Gtari F."/>
            <person name="Nouioui I."/>
            <person name="Ktari A."/>
            <person name="Hezbri K."/>
            <person name="Mimouni W."/>
            <person name="Sbissi I."/>
            <person name="Ayari A."/>
            <person name="Yamanaka T."/>
            <person name="Normand P."/>
            <person name="Tisa L.S."/>
            <person name="Boudabous A."/>
        </authorList>
    </citation>
    <scope>NUCLEOTIDE SEQUENCE [LARGE SCALE GENOMIC DNA]</scope>
    <source>
        <strain evidence="3 4">BMG5.1</strain>
    </source>
</reference>
<protein>
    <recommendedName>
        <fullName evidence="2">FtsH ternary system domain-containing protein</fullName>
    </recommendedName>
</protein>
<organism evidence="3 4">
    <name type="scientific">Protofrankia coriariae</name>
    <dbReference type="NCBI Taxonomy" id="1562887"/>
    <lineage>
        <taxon>Bacteria</taxon>
        <taxon>Bacillati</taxon>
        <taxon>Actinomycetota</taxon>
        <taxon>Actinomycetes</taxon>
        <taxon>Frankiales</taxon>
        <taxon>Frankiaceae</taxon>
        <taxon>Protofrankia</taxon>
    </lineage>
</organism>
<feature type="domain" description="FtsH ternary system" evidence="2">
    <location>
        <begin position="37"/>
        <end position="386"/>
    </location>
</feature>
<feature type="compositionally biased region" description="Low complexity" evidence="1">
    <location>
        <begin position="18"/>
        <end position="34"/>
    </location>
</feature>
<dbReference type="RefSeq" id="WP_047223340.1">
    <property type="nucleotide sequence ID" value="NZ_JWIO01000018.1"/>
</dbReference>
<accession>A0ABR5F377</accession>
<dbReference type="EMBL" id="JWIO01000018">
    <property type="protein sequence ID" value="KLL11166.1"/>
    <property type="molecule type" value="Genomic_DNA"/>
</dbReference>
<comment type="caution">
    <text evidence="3">The sequence shown here is derived from an EMBL/GenBank/DDBJ whole genome shotgun (WGS) entry which is preliminary data.</text>
</comment>